<dbReference type="HOGENOM" id="CLU_3251715_0_0_9"/>
<accession>U2PQ09</accession>
<name>U2PQ09_EUBRA</name>
<comment type="caution">
    <text evidence="1">The sequence shown here is derived from an EMBL/GenBank/DDBJ whole genome shotgun (WGS) entry which is preliminary data.</text>
</comment>
<dbReference type="EMBL" id="AWVJ01000120">
    <property type="protein sequence ID" value="ERK45844.1"/>
    <property type="molecule type" value="Genomic_DNA"/>
</dbReference>
<evidence type="ECO:0000313" key="1">
    <source>
        <dbReference type="EMBL" id="ERK45844.1"/>
    </source>
</evidence>
<keyword evidence="2" id="KW-1185">Reference proteome</keyword>
<gene>
    <name evidence="1" type="ORF">HMPREF0373_01936</name>
</gene>
<reference evidence="1 2" key="1">
    <citation type="submission" date="2013-06" db="EMBL/GenBank/DDBJ databases">
        <authorList>
            <person name="Weinstock G."/>
            <person name="Sodergren E."/>
            <person name="Lobos E.A."/>
            <person name="Fulton L."/>
            <person name="Fulton R."/>
            <person name="Courtney L."/>
            <person name="Fronick C."/>
            <person name="O'Laughlin M."/>
            <person name="Godfrey J."/>
            <person name="Wilson R.M."/>
            <person name="Miner T."/>
            <person name="Farmer C."/>
            <person name="Delehaunty K."/>
            <person name="Cordes M."/>
            <person name="Minx P."/>
            <person name="Tomlinson C."/>
            <person name="Chen J."/>
            <person name="Wollam A."/>
            <person name="Pepin K.H."/>
            <person name="Bhonagiri V."/>
            <person name="Zhang X."/>
            <person name="Warren W."/>
            <person name="Mitreva M."/>
            <person name="Mardis E.R."/>
            <person name="Wilson R.K."/>
        </authorList>
    </citation>
    <scope>NUCLEOTIDE SEQUENCE [LARGE SCALE GENOMIC DNA]</scope>
    <source>
        <strain evidence="1 2">ATCC 29099</strain>
    </source>
</reference>
<sequence>MIEPREPNGTHDGVRGRGFIKSPPIRFFLFLSADIKKNGTFF</sequence>
<protein>
    <submittedName>
        <fullName evidence="1">Uncharacterized protein</fullName>
    </submittedName>
</protein>
<organism evidence="1 2">
    <name type="scientific">Eubacterium ramulus ATCC 29099</name>
    <dbReference type="NCBI Taxonomy" id="1256908"/>
    <lineage>
        <taxon>Bacteria</taxon>
        <taxon>Bacillati</taxon>
        <taxon>Bacillota</taxon>
        <taxon>Clostridia</taxon>
        <taxon>Eubacteriales</taxon>
        <taxon>Eubacteriaceae</taxon>
        <taxon>Eubacterium</taxon>
    </lineage>
</organism>
<dbReference type="Proteomes" id="UP000016608">
    <property type="component" value="Unassembled WGS sequence"/>
</dbReference>
<evidence type="ECO:0000313" key="2">
    <source>
        <dbReference type="Proteomes" id="UP000016608"/>
    </source>
</evidence>
<proteinExistence type="predicted"/>
<dbReference type="AlphaFoldDB" id="U2PQ09"/>